<accession>A0A381PRG3</accession>
<organism evidence="2">
    <name type="scientific">marine metagenome</name>
    <dbReference type="NCBI Taxonomy" id="408172"/>
    <lineage>
        <taxon>unclassified sequences</taxon>
        <taxon>metagenomes</taxon>
        <taxon>ecological metagenomes</taxon>
    </lineage>
</organism>
<gene>
    <name evidence="2" type="ORF">METZ01_LOCUS22344</name>
</gene>
<sequence>EVRGFEPPASSSRTKHATGLRHTSTVRAY</sequence>
<dbReference type="AlphaFoldDB" id="A0A381PRG3"/>
<name>A0A381PRG3_9ZZZZ</name>
<reference evidence="2" key="1">
    <citation type="submission" date="2018-05" db="EMBL/GenBank/DDBJ databases">
        <authorList>
            <person name="Lanie J.A."/>
            <person name="Ng W.-L."/>
            <person name="Kazmierczak K.M."/>
            <person name="Andrzejewski T.M."/>
            <person name="Davidsen T.M."/>
            <person name="Wayne K.J."/>
            <person name="Tettelin H."/>
            <person name="Glass J.I."/>
            <person name="Rusch D."/>
            <person name="Podicherti R."/>
            <person name="Tsui H.-C.T."/>
            <person name="Winkler M.E."/>
        </authorList>
    </citation>
    <scope>NUCLEOTIDE SEQUENCE</scope>
</reference>
<dbReference type="EMBL" id="UINC01001062">
    <property type="protein sequence ID" value="SUZ69490.1"/>
    <property type="molecule type" value="Genomic_DNA"/>
</dbReference>
<feature type="region of interest" description="Disordered" evidence="1">
    <location>
        <begin position="1"/>
        <end position="29"/>
    </location>
</feature>
<evidence type="ECO:0000256" key="1">
    <source>
        <dbReference type="SAM" id="MobiDB-lite"/>
    </source>
</evidence>
<evidence type="ECO:0000313" key="2">
    <source>
        <dbReference type="EMBL" id="SUZ69490.1"/>
    </source>
</evidence>
<protein>
    <submittedName>
        <fullName evidence="2">Uncharacterized protein</fullName>
    </submittedName>
</protein>
<feature type="non-terminal residue" evidence="2">
    <location>
        <position position="1"/>
    </location>
</feature>
<proteinExistence type="predicted"/>